<keyword evidence="1" id="KW-0812">Transmembrane</keyword>
<gene>
    <name evidence="2" type="ORF">FXN61_40885</name>
</gene>
<proteinExistence type="predicted"/>
<reference evidence="2 3" key="1">
    <citation type="submission" date="2019-08" db="EMBL/GenBank/DDBJ databases">
        <title>Lentzea from Indian Himalayas.</title>
        <authorList>
            <person name="Mandal S."/>
            <person name="Mallick Gupta A."/>
            <person name="Maiti P.K."/>
            <person name="Sarkar J."/>
            <person name="Mandal S."/>
        </authorList>
    </citation>
    <scope>NUCLEOTIDE SEQUENCE [LARGE SCALE GENOMIC DNA]</scope>
    <source>
        <strain evidence="2 3">PSKA42</strain>
    </source>
</reference>
<evidence type="ECO:0000313" key="2">
    <source>
        <dbReference type="EMBL" id="NKE62741.1"/>
    </source>
</evidence>
<feature type="transmembrane region" description="Helical" evidence="1">
    <location>
        <begin position="494"/>
        <end position="515"/>
    </location>
</feature>
<feature type="transmembrane region" description="Helical" evidence="1">
    <location>
        <begin position="392"/>
        <end position="409"/>
    </location>
</feature>
<accession>A0ABX1FVX3</accession>
<keyword evidence="1" id="KW-0472">Membrane</keyword>
<name>A0ABX1FVX3_9PSEU</name>
<evidence type="ECO:0000256" key="1">
    <source>
        <dbReference type="SAM" id="Phobius"/>
    </source>
</evidence>
<dbReference type="SUPFAM" id="SSF52540">
    <property type="entry name" value="P-loop containing nucleoside triphosphate hydrolases"/>
    <property type="match status" value="1"/>
</dbReference>
<organism evidence="2 3">
    <name type="scientific">Lentzea indica</name>
    <dbReference type="NCBI Taxonomy" id="2604800"/>
    <lineage>
        <taxon>Bacteria</taxon>
        <taxon>Bacillati</taxon>
        <taxon>Actinomycetota</taxon>
        <taxon>Actinomycetes</taxon>
        <taxon>Pseudonocardiales</taxon>
        <taxon>Pseudonocardiaceae</taxon>
        <taxon>Lentzea</taxon>
    </lineage>
</organism>
<feature type="transmembrane region" description="Helical" evidence="1">
    <location>
        <begin position="429"/>
        <end position="448"/>
    </location>
</feature>
<evidence type="ECO:0000313" key="3">
    <source>
        <dbReference type="Proteomes" id="UP001515943"/>
    </source>
</evidence>
<protein>
    <recommendedName>
        <fullName evidence="4">NACHT domain-containing protein</fullName>
    </recommendedName>
</protein>
<dbReference type="Proteomes" id="UP001515943">
    <property type="component" value="Unassembled WGS sequence"/>
</dbReference>
<keyword evidence="1" id="KW-1133">Transmembrane helix</keyword>
<sequence>MEPNEVRNEVHADQVNAPVMQFRDLHGDIHLHAREDTPLRRAARELAAAVRRQWTTEAENRALRQPAPLRVRFSGSHGDVRDVPGMFRGLERRQLVVLGEPGAGKTVAALLLTLELLEHPRDAEPVPILLSATSWDPTTEHLDTWAARRLDEDYPALRNVRAYGKNAAARFVAEGLVMIVVDGLDELPSHLHAAALDGLNRAVGMRPVVVTCRSAEYHAAVTSFGTFLSGAAVVELAPVSSAGVSAYLGEARWTPVITALRRPGPVAEALSSPLMVYLARTIYQAPQTDPAELLRFGTRDDVEQHLVRAYLPAVYERRPQAVGPYRSVRTHAWPLARAFDWLRYLAVRPGQDFEWWHLTAAVPRLLVASIAGLVVFGLYSGVWALYPDAGNNQEVAYFAGLGTCLGAVVRRRPIRPAKFARTRLGREYVPRTLGILGSCVILVVVITIEPEAVGTVTFFLLLSWIIVLSETARHRSDTVTDPDGRALLRNDRKLCLTWLVLGAALYVLLLATIHLRWPPLVAAELVLIMGCAGAAGRTAGSRGG</sequence>
<dbReference type="RefSeq" id="WP_167979357.1">
    <property type="nucleotide sequence ID" value="NZ_VSRL01000281.1"/>
</dbReference>
<feature type="transmembrane region" description="Helical" evidence="1">
    <location>
        <begin position="454"/>
        <end position="473"/>
    </location>
</feature>
<dbReference type="InterPro" id="IPR027417">
    <property type="entry name" value="P-loop_NTPase"/>
</dbReference>
<dbReference type="EMBL" id="VSRL01000281">
    <property type="protein sequence ID" value="NKE62741.1"/>
    <property type="molecule type" value="Genomic_DNA"/>
</dbReference>
<comment type="caution">
    <text evidence="2">The sequence shown here is derived from an EMBL/GenBank/DDBJ whole genome shotgun (WGS) entry which is preliminary data.</text>
</comment>
<keyword evidence="3" id="KW-1185">Reference proteome</keyword>
<evidence type="ECO:0008006" key="4">
    <source>
        <dbReference type="Google" id="ProtNLM"/>
    </source>
</evidence>
<feature type="transmembrane region" description="Helical" evidence="1">
    <location>
        <begin position="365"/>
        <end position="386"/>
    </location>
</feature>
<dbReference type="Gene3D" id="3.40.50.300">
    <property type="entry name" value="P-loop containing nucleotide triphosphate hydrolases"/>
    <property type="match status" value="1"/>
</dbReference>